<reference evidence="1 2" key="1">
    <citation type="journal article" date="2014" name="PLoS Genet.">
        <title>Phylogenetically driven sequencing of extremely halophilic archaea reveals strategies for static and dynamic osmo-response.</title>
        <authorList>
            <person name="Becker E.A."/>
            <person name="Seitzer P.M."/>
            <person name="Tritt A."/>
            <person name="Larsen D."/>
            <person name="Krusor M."/>
            <person name="Yao A.I."/>
            <person name="Wu D."/>
            <person name="Madern D."/>
            <person name="Eisen J.A."/>
            <person name="Darling A.E."/>
            <person name="Facciotti M.T."/>
        </authorList>
    </citation>
    <scope>NUCLEOTIDE SEQUENCE [LARGE SCALE GENOMIC DNA]</scope>
    <source>
        <strain evidence="1 2">DSM 21995</strain>
    </source>
</reference>
<comment type="caution">
    <text evidence="1">The sequence shown here is derived from an EMBL/GenBank/DDBJ whole genome shotgun (WGS) entry which is preliminary data.</text>
</comment>
<dbReference type="AlphaFoldDB" id="M0P3S1"/>
<evidence type="ECO:0000313" key="2">
    <source>
        <dbReference type="Proteomes" id="UP000011650"/>
    </source>
</evidence>
<dbReference type="Proteomes" id="UP000011650">
    <property type="component" value="Unassembled WGS sequence"/>
</dbReference>
<gene>
    <name evidence="1" type="ORF">C469_00755</name>
</gene>
<proteinExistence type="predicted"/>
<accession>M0P3S1</accession>
<sequence length="73" mass="7914">MNVVPAFLDIGVEDIAHVSWETDHALTVEAVLQRCVLVWPVVEVDELLIGIVVANIERANTSESGAGEPDECE</sequence>
<organism evidence="1 2">
    <name type="scientific">Halorubrum lipolyticum DSM 21995</name>
    <dbReference type="NCBI Taxonomy" id="1227482"/>
    <lineage>
        <taxon>Archaea</taxon>
        <taxon>Methanobacteriati</taxon>
        <taxon>Methanobacteriota</taxon>
        <taxon>Stenosarchaea group</taxon>
        <taxon>Halobacteria</taxon>
        <taxon>Halobacteriales</taxon>
        <taxon>Haloferacaceae</taxon>
        <taxon>Halorubrum</taxon>
    </lineage>
</organism>
<keyword evidence="2" id="KW-1185">Reference proteome</keyword>
<evidence type="ECO:0000313" key="1">
    <source>
        <dbReference type="EMBL" id="EMA64741.1"/>
    </source>
</evidence>
<protein>
    <submittedName>
        <fullName evidence="1">Uncharacterized protein</fullName>
    </submittedName>
</protein>
<name>M0P3S1_9EURY</name>
<dbReference type="EMBL" id="AOJG01000001">
    <property type="protein sequence ID" value="EMA64741.1"/>
    <property type="molecule type" value="Genomic_DNA"/>
</dbReference>